<keyword evidence="1" id="KW-1133">Transmembrane helix</keyword>
<protein>
    <recommendedName>
        <fullName evidence="2">DUF6199 domain-containing protein</fullName>
    </recommendedName>
</protein>
<dbReference type="RefSeq" id="WP_267162153.1">
    <property type="nucleotide sequence ID" value="NZ_CP112972.1"/>
</dbReference>
<evidence type="ECO:0000313" key="3">
    <source>
        <dbReference type="EMBL" id="MFC7059380.1"/>
    </source>
</evidence>
<keyword evidence="1" id="KW-0812">Transmembrane</keyword>
<dbReference type="EMBL" id="JBHSZI010000001">
    <property type="protein sequence ID" value="MFC7059380.1"/>
    <property type="molecule type" value="Genomic_DNA"/>
</dbReference>
<proteinExistence type="predicted"/>
<reference evidence="3 4" key="1">
    <citation type="journal article" date="2019" name="Int. J. Syst. Evol. Microbiol.">
        <title>The Global Catalogue of Microorganisms (GCM) 10K type strain sequencing project: providing services to taxonomists for standard genome sequencing and annotation.</title>
        <authorList>
            <consortium name="The Broad Institute Genomics Platform"/>
            <consortium name="The Broad Institute Genome Sequencing Center for Infectious Disease"/>
            <person name="Wu L."/>
            <person name="Ma J."/>
        </authorList>
    </citation>
    <scope>NUCLEOTIDE SEQUENCE [LARGE SCALE GENOMIC DNA]</scope>
    <source>
        <strain evidence="3 4">JCM 30072</strain>
    </source>
</reference>
<evidence type="ECO:0000256" key="1">
    <source>
        <dbReference type="SAM" id="Phobius"/>
    </source>
</evidence>
<gene>
    <name evidence="3" type="ORF">ACFQQG_15890</name>
</gene>
<dbReference type="AlphaFoldDB" id="A0ABD5W209"/>
<sequence>MGNPALGMIVITIGAIGAVWPYKTARFEEQIDAIGSKRSASEVEPADWKVSLNRIFGIGITLFGLLVLFNI</sequence>
<name>A0ABD5W209_9EURY</name>
<feature type="domain" description="DUF6199" evidence="2">
    <location>
        <begin position="6"/>
        <end position="69"/>
    </location>
</feature>
<feature type="transmembrane region" description="Helical" evidence="1">
    <location>
        <begin position="51"/>
        <end position="69"/>
    </location>
</feature>
<keyword evidence="1" id="KW-0472">Membrane</keyword>
<evidence type="ECO:0000313" key="4">
    <source>
        <dbReference type="Proteomes" id="UP001596445"/>
    </source>
</evidence>
<dbReference type="GeneID" id="76631536"/>
<accession>A0ABD5W209</accession>
<evidence type="ECO:0000259" key="2">
    <source>
        <dbReference type="Pfam" id="PF19701"/>
    </source>
</evidence>
<keyword evidence="4" id="KW-1185">Reference proteome</keyword>
<dbReference type="Pfam" id="PF19701">
    <property type="entry name" value="DUF6199"/>
    <property type="match status" value="1"/>
</dbReference>
<dbReference type="Proteomes" id="UP001596445">
    <property type="component" value="Unassembled WGS sequence"/>
</dbReference>
<feature type="transmembrane region" description="Helical" evidence="1">
    <location>
        <begin position="5"/>
        <end position="22"/>
    </location>
</feature>
<organism evidence="3 4">
    <name type="scientific">Halovenus salina</name>
    <dbReference type="NCBI Taxonomy" id="1510225"/>
    <lineage>
        <taxon>Archaea</taxon>
        <taxon>Methanobacteriati</taxon>
        <taxon>Methanobacteriota</taxon>
        <taxon>Stenosarchaea group</taxon>
        <taxon>Halobacteria</taxon>
        <taxon>Halobacteriales</taxon>
        <taxon>Haloarculaceae</taxon>
        <taxon>Halovenus</taxon>
    </lineage>
</organism>
<dbReference type="InterPro" id="IPR045679">
    <property type="entry name" value="DUF6199"/>
</dbReference>
<comment type="caution">
    <text evidence="3">The sequence shown here is derived from an EMBL/GenBank/DDBJ whole genome shotgun (WGS) entry which is preliminary data.</text>
</comment>